<evidence type="ECO:0000256" key="2">
    <source>
        <dbReference type="ARBA" id="ARBA00008316"/>
    </source>
</evidence>
<dbReference type="GO" id="GO:0034618">
    <property type="term" value="F:arginine binding"/>
    <property type="evidence" value="ECO:0007669"/>
    <property type="project" value="InterPro"/>
</dbReference>
<keyword evidence="5 7" id="KW-0238">DNA-binding</keyword>
<dbReference type="GO" id="GO:0003700">
    <property type="term" value="F:DNA-binding transcription factor activity"/>
    <property type="evidence" value="ECO:0007669"/>
    <property type="project" value="UniProtKB-UniRule"/>
</dbReference>
<evidence type="ECO:0000256" key="6">
    <source>
        <dbReference type="ARBA" id="ARBA00023163"/>
    </source>
</evidence>
<keyword evidence="3 7" id="KW-0963">Cytoplasm</keyword>
<dbReference type="HAMAP" id="MF_00173">
    <property type="entry name" value="Arg_repressor"/>
    <property type="match status" value="1"/>
</dbReference>
<evidence type="ECO:0000259" key="9">
    <source>
        <dbReference type="Pfam" id="PF02863"/>
    </source>
</evidence>
<feature type="domain" description="Arginine repressor DNA-binding" evidence="8">
    <location>
        <begin position="1"/>
        <end position="66"/>
    </location>
</feature>
<dbReference type="GO" id="GO:0051259">
    <property type="term" value="P:protein complex oligomerization"/>
    <property type="evidence" value="ECO:0007669"/>
    <property type="project" value="InterPro"/>
</dbReference>
<keyword evidence="4 7" id="KW-0805">Transcription regulation</keyword>
<accession>A0A099YCL0</accession>
<dbReference type="InterPro" id="IPR001669">
    <property type="entry name" value="Arg_repress"/>
</dbReference>
<comment type="caution">
    <text evidence="10">The sequence shown here is derived from an EMBL/GenBank/DDBJ whole genome shotgun (WGS) entry which is preliminary data.</text>
</comment>
<dbReference type="SUPFAM" id="SSF55252">
    <property type="entry name" value="C-terminal domain of arginine repressor"/>
    <property type="match status" value="1"/>
</dbReference>
<dbReference type="Pfam" id="PF02863">
    <property type="entry name" value="Arg_repressor_C"/>
    <property type="match status" value="1"/>
</dbReference>
<dbReference type="Proteomes" id="UP000030001">
    <property type="component" value="Unassembled WGS sequence"/>
</dbReference>
<dbReference type="InterPro" id="IPR036390">
    <property type="entry name" value="WH_DNA-bd_sf"/>
</dbReference>
<evidence type="ECO:0000256" key="1">
    <source>
        <dbReference type="ARBA" id="ARBA00004496"/>
    </source>
</evidence>
<protein>
    <recommendedName>
        <fullName evidence="7">Arginine repressor</fullName>
    </recommendedName>
</protein>
<evidence type="ECO:0000256" key="7">
    <source>
        <dbReference type="HAMAP-Rule" id="MF_00173"/>
    </source>
</evidence>
<evidence type="ECO:0000256" key="5">
    <source>
        <dbReference type="ARBA" id="ARBA00023125"/>
    </source>
</evidence>
<comment type="pathway">
    <text evidence="7">Amino-acid biosynthesis; L-arginine biosynthesis [regulation].</text>
</comment>
<dbReference type="PANTHER" id="PTHR34471">
    <property type="entry name" value="ARGININE REPRESSOR"/>
    <property type="match status" value="1"/>
</dbReference>
<dbReference type="PANTHER" id="PTHR34471:SF1">
    <property type="entry name" value="ARGININE REPRESSOR"/>
    <property type="match status" value="1"/>
</dbReference>
<evidence type="ECO:0000256" key="4">
    <source>
        <dbReference type="ARBA" id="ARBA00023015"/>
    </source>
</evidence>
<sequence length="153" mass="17324">MDRKERRQLIQELVTQQRINTQHDLLAMLAEHGIDATQATISRDIHALNIVKVSDQHGHTYYSILHTHADEYQRLFDGISHNVEKVTNVQFINVIQTILNSNYATVLAGLFDNAQLPEVVGTLAGNDTLLTISKNNEDAQAINRLIKEHMTED</sequence>
<dbReference type="Gene3D" id="1.10.10.10">
    <property type="entry name" value="Winged helix-like DNA-binding domain superfamily/Winged helix DNA-binding domain"/>
    <property type="match status" value="1"/>
</dbReference>
<evidence type="ECO:0000313" key="10">
    <source>
        <dbReference type="EMBL" id="KGL66310.1"/>
    </source>
</evidence>
<dbReference type="GO" id="GO:0005737">
    <property type="term" value="C:cytoplasm"/>
    <property type="evidence" value="ECO:0007669"/>
    <property type="project" value="UniProtKB-SubCell"/>
</dbReference>
<dbReference type="UniPathway" id="UPA00068"/>
<keyword evidence="7" id="KW-0678">Repressor</keyword>
<proteinExistence type="inferred from homology"/>
<dbReference type="SUPFAM" id="SSF46785">
    <property type="entry name" value="Winged helix' DNA-binding domain"/>
    <property type="match status" value="1"/>
</dbReference>
<dbReference type="PRINTS" id="PR01467">
    <property type="entry name" value="ARGREPRESSOR"/>
</dbReference>
<comment type="function">
    <text evidence="7">Regulates arginine biosynthesis genes.</text>
</comment>
<dbReference type="GO" id="GO:0003677">
    <property type="term" value="F:DNA binding"/>
    <property type="evidence" value="ECO:0007669"/>
    <property type="project" value="UniProtKB-KW"/>
</dbReference>
<dbReference type="Pfam" id="PF01316">
    <property type="entry name" value="Arg_repressor"/>
    <property type="match status" value="1"/>
</dbReference>
<dbReference type="InterPro" id="IPR036251">
    <property type="entry name" value="Arg_repress_C_sf"/>
</dbReference>
<dbReference type="GO" id="GO:0006526">
    <property type="term" value="P:L-arginine biosynthetic process"/>
    <property type="evidence" value="ECO:0007669"/>
    <property type="project" value="UniProtKB-UniPathway"/>
</dbReference>
<dbReference type="GO" id="GO:1900079">
    <property type="term" value="P:regulation of arginine biosynthetic process"/>
    <property type="evidence" value="ECO:0007669"/>
    <property type="project" value="UniProtKB-UniRule"/>
</dbReference>
<comment type="subcellular location">
    <subcellularLocation>
        <location evidence="1 7">Cytoplasm</location>
    </subcellularLocation>
</comment>
<dbReference type="AlphaFoldDB" id="A0A099YCL0"/>
<comment type="similarity">
    <text evidence="2 7">Belongs to the ArgR family.</text>
</comment>
<dbReference type="Gene3D" id="3.30.1360.40">
    <property type="match status" value="1"/>
</dbReference>
<dbReference type="InterPro" id="IPR036388">
    <property type="entry name" value="WH-like_DNA-bd_sf"/>
</dbReference>
<keyword evidence="7" id="KW-0028">Amino-acid biosynthesis</keyword>
<dbReference type="InterPro" id="IPR020900">
    <property type="entry name" value="Arg_repress_DNA-bd"/>
</dbReference>
<keyword evidence="7" id="KW-0055">Arginine biosynthesis</keyword>
<name>A0A099YCL0_LIMMU</name>
<evidence type="ECO:0000256" key="3">
    <source>
        <dbReference type="ARBA" id="ARBA00022490"/>
    </source>
</evidence>
<feature type="domain" description="Arginine repressor C-terminal" evidence="9">
    <location>
        <begin position="80"/>
        <end position="147"/>
    </location>
</feature>
<dbReference type="EMBL" id="JROC01000037">
    <property type="protein sequence ID" value="KGL66310.1"/>
    <property type="molecule type" value="Genomic_DNA"/>
</dbReference>
<gene>
    <name evidence="7" type="primary">argR</name>
    <name evidence="10" type="ORF">LX03_09995</name>
</gene>
<organism evidence="10 11">
    <name type="scientific">Limosilactobacillus mucosae</name>
    <name type="common">Lactobacillus mucosae</name>
    <dbReference type="NCBI Taxonomy" id="97478"/>
    <lineage>
        <taxon>Bacteria</taxon>
        <taxon>Bacillati</taxon>
        <taxon>Bacillota</taxon>
        <taxon>Bacilli</taxon>
        <taxon>Lactobacillales</taxon>
        <taxon>Lactobacillaceae</taxon>
        <taxon>Limosilactobacillus</taxon>
    </lineage>
</organism>
<reference evidence="10 11" key="1">
    <citation type="submission" date="2014-09" db="EMBL/GenBank/DDBJ databases">
        <title>Lactobacillus mucosae CRL573 Genome Sequencing.</title>
        <authorList>
            <person name="Bleckwedel J."/>
            <person name="Teran L.C."/>
            <person name="Bonacina J."/>
            <person name="Saavedra L."/>
            <person name="Mozzi F.B."/>
            <person name="Raya R.R."/>
        </authorList>
    </citation>
    <scope>NUCLEOTIDE SEQUENCE [LARGE SCALE GENOMIC DNA]</scope>
    <source>
        <strain evidence="10 11">CRL573</strain>
    </source>
</reference>
<evidence type="ECO:0000259" key="8">
    <source>
        <dbReference type="Pfam" id="PF01316"/>
    </source>
</evidence>
<evidence type="ECO:0000313" key="11">
    <source>
        <dbReference type="Proteomes" id="UP000030001"/>
    </source>
</evidence>
<keyword evidence="6 7" id="KW-0804">Transcription</keyword>
<dbReference type="InterPro" id="IPR020899">
    <property type="entry name" value="Arg_repress_C"/>
</dbReference>